<dbReference type="RefSeq" id="WP_254757693.1">
    <property type="nucleotide sequence ID" value="NZ_JANCLT010000002.1"/>
</dbReference>
<organism evidence="4 5">
    <name type="scientific">Ectobacillus ponti</name>
    <dbReference type="NCBI Taxonomy" id="2961894"/>
    <lineage>
        <taxon>Bacteria</taxon>
        <taxon>Bacillati</taxon>
        <taxon>Bacillota</taxon>
        <taxon>Bacilli</taxon>
        <taxon>Bacillales</taxon>
        <taxon>Bacillaceae</taxon>
        <taxon>Ectobacillus</taxon>
    </lineage>
</organism>
<dbReference type="AlphaFoldDB" id="A0AA41X310"/>
<dbReference type="Gene3D" id="3.40.630.30">
    <property type="match status" value="1"/>
</dbReference>
<dbReference type="PROSITE" id="PS51186">
    <property type="entry name" value="GNAT"/>
    <property type="match status" value="1"/>
</dbReference>
<dbReference type="Pfam" id="PF00583">
    <property type="entry name" value="Acetyltransf_1"/>
    <property type="match status" value="1"/>
</dbReference>
<dbReference type="InterPro" id="IPR000182">
    <property type="entry name" value="GNAT_dom"/>
</dbReference>
<dbReference type="InterPro" id="IPR016181">
    <property type="entry name" value="Acyl_CoA_acyltransferase"/>
</dbReference>
<accession>A0AA41X310</accession>
<dbReference type="Proteomes" id="UP001156102">
    <property type="component" value="Unassembled WGS sequence"/>
</dbReference>
<evidence type="ECO:0000313" key="5">
    <source>
        <dbReference type="Proteomes" id="UP001156102"/>
    </source>
</evidence>
<name>A0AA41X310_9BACI</name>
<proteinExistence type="predicted"/>
<keyword evidence="5" id="KW-1185">Reference proteome</keyword>
<dbReference type="PANTHER" id="PTHR43877">
    <property type="entry name" value="AMINOALKYLPHOSPHONATE N-ACETYLTRANSFERASE-RELATED-RELATED"/>
    <property type="match status" value="1"/>
</dbReference>
<protein>
    <submittedName>
        <fullName evidence="4">GNAT family N-acetyltransferase</fullName>
    </submittedName>
</protein>
<evidence type="ECO:0000259" key="3">
    <source>
        <dbReference type="PROSITE" id="PS51186"/>
    </source>
</evidence>
<keyword evidence="2" id="KW-0012">Acyltransferase</keyword>
<dbReference type="GO" id="GO:0016747">
    <property type="term" value="F:acyltransferase activity, transferring groups other than amino-acyl groups"/>
    <property type="evidence" value="ECO:0007669"/>
    <property type="project" value="InterPro"/>
</dbReference>
<evidence type="ECO:0000313" key="4">
    <source>
        <dbReference type="EMBL" id="MCP8967777.1"/>
    </source>
</evidence>
<dbReference type="SUPFAM" id="SSF55729">
    <property type="entry name" value="Acyl-CoA N-acyltransferases (Nat)"/>
    <property type="match status" value="1"/>
</dbReference>
<keyword evidence="1" id="KW-0808">Transferase</keyword>
<dbReference type="EMBL" id="JANCLT010000002">
    <property type="protein sequence ID" value="MCP8967777.1"/>
    <property type="molecule type" value="Genomic_DNA"/>
</dbReference>
<gene>
    <name evidence="4" type="ORF">NK662_04385</name>
</gene>
<reference evidence="4" key="1">
    <citation type="submission" date="2022-07" db="EMBL/GenBank/DDBJ databases">
        <authorList>
            <person name="Li W.-J."/>
            <person name="Deng Q.-Q."/>
        </authorList>
    </citation>
    <scope>NUCLEOTIDE SEQUENCE</scope>
    <source>
        <strain evidence="4">SYSU M60031</strain>
    </source>
</reference>
<feature type="domain" description="N-acetyltransferase" evidence="3">
    <location>
        <begin position="1"/>
        <end position="156"/>
    </location>
</feature>
<comment type="caution">
    <text evidence="4">The sequence shown here is derived from an EMBL/GenBank/DDBJ whole genome shotgun (WGS) entry which is preliminary data.</text>
</comment>
<evidence type="ECO:0000256" key="2">
    <source>
        <dbReference type="ARBA" id="ARBA00023315"/>
    </source>
</evidence>
<evidence type="ECO:0000256" key="1">
    <source>
        <dbReference type="ARBA" id="ARBA00022679"/>
    </source>
</evidence>
<sequence>MKIRRAVPADLPALQWLSRLNNEFHAKQAPEHFHRVEEVYADAQWQQLLSSREHAVFVGEAEGVVLGFALMQLRHDSGSVQVKAKKIAHLAGIYVDGQARGQGMGKGLLQACEAWGIEKEADELGLMVWSFNQAAIRLYEGLGIHELHRQMRKPLRTEKL</sequence>
<dbReference type="InterPro" id="IPR050832">
    <property type="entry name" value="Bact_Acetyltransf"/>
</dbReference>
<dbReference type="CDD" id="cd04301">
    <property type="entry name" value="NAT_SF"/>
    <property type="match status" value="1"/>
</dbReference>